<protein>
    <submittedName>
        <fullName evidence="2">Uncharacterized protein</fullName>
    </submittedName>
</protein>
<keyword evidence="3" id="KW-1185">Reference proteome</keyword>
<feature type="region of interest" description="Disordered" evidence="1">
    <location>
        <begin position="99"/>
        <end position="140"/>
    </location>
</feature>
<dbReference type="Proteomes" id="UP000735302">
    <property type="component" value="Unassembled WGS sequence"/>
</dbReference>
<evidence type="ECO:0000256" key="1">
    <source>
        <dbReference type="SAM" id="MobiDB-lite"/>
    </source>
</evidence>
<name>A0AAV3YNN7_9GAST</name>
<gene>
    <name evidence="2" type="ORF">PoB_001059000</name>
</gene>
<organism evidence="2 3">
    <name type="scientific">Plakobranchus ocellatus</name>
    <dbReference type="NCBI Taxonomy" id="259542"/>
    <lineage>
        <taxon>Eukaryota</taxon>
        <taxon>Metazoa</taxon>
        <taxon>Spiralia</taxon>
        <taxon>Lophotrochozoa</taxon>
        <taxon>Mollusca</taxon>
        <taxon>Gastropoda</taxon>
        <taxon>Heterobranchia</taxon>
        <taxon>Euthyneura</taxon>
        <taxon>Panpulmonata</taxon>
        <taxon>Sacoglossa</taxon>
        <taxon>Placobranchoidea</taxon>
        <taxon>Plakobranchidae</taxon>
        <taxon>Plakobranchus</taxon>
    </lineage>
</organism>
<dbReference type="AlphaFoldDB" id="A0AAV3YNN7"/>
<evidence type="ECO:0000313" key="3">
    <source>
        <dbReference type="Proteomes" id="UP000735302"/>
    </source>
</evidence>
<feature type="region of interest" description="Disordered" evidence="1">
    <location>
        <begin position="62"/>
        <end position="87"/>
    </location>
</feature>
<evidence type="ECO:0000313" key="2">
    <source>
        <dbReference type="EMBL" id="GFN84084.1"/>
    </source>
</evidence>
<proteinExistence type="predicted"/>
<feature type="compositionally biased region" description="Gly residues" evidence="1">
    <location>
        <begin position="129"/>
        <end position="140"/>
    </location>
</feature>
<comment type="caution">
    <text evidence="2">The sequence shown here is derived from an EMBL/GenBank/DDBJ whole genome shotgun (WGS) entry which is preliminary data.</text>
</comment>
<dbReference type="EMBL" id="BLXT01001278">
    <property type="protein sequence ID" value="GFN84084.1"/>
    <property type="molecule type" value="Genomic_DNA"/>
</dbReference>
<feature type="compositionally biased region" description="Pro residues" evidence="1">
    <location>
        <begin position="65"/>
        <end position="79"/>
    </location>
</feature>
<accession>A0AAV3YNN7</accession>
<sequence>MVLSSRIDFNSLWILKGEMDLLSATFADPFELITICLFKCAVLPSREKELAKEACWEVTATIAGPSPPQPPGSTPPPIRVAPHGKQGAQTVEMGLLFPTLEGHGDNLPRSPLTTSGKNGGAQSFPGPPHGKGVGGEAIVR</sequence>
<reference evidence="2 3" key="1">
    <citation type="journal article" date="2021" name="Elife">
        <title>Chloroplast acquisition without the gene transfer in kleptoplastic sea slugs, Plakobranchus ocellatus.</title>
        <authorList>
            <person name="Maeda T."/>
            <person name="Takahashi S."/>
            <person name="Yoshida T."/>
            <person name="Shimamura S."/>
            <person name="Takaki Y."/>
            <person name="Nagai Y."/>
            <person name="Toyoda A."/>
            <person name="Suzuki Y."/>
            <person name="Arimoto A."/>
            <person name="Ishii H."/>
            <person name="Satoh N."/>
            <person name="Nishiyama T."/>
            <person name="Hasebe M."/>
            <person name="Maruyama T."/>
            <person name="Minagawa J."/>
            <person name="Obokata J."/>
            <person name="Shigenobu S."/>
        </authorList>
    </citation>
    <scope>NUCLEOTIDE SEQUENCE [LARGE SCALE GENOMIC DNA]</scope>
</reference>